<dbReference type="InterPro" id="IPR023210">
    <property type="entry name" value="NADP_OxRdtase_dom"/>
</dbReference>
<organism evidence="5 6">
    <name type="scientific">Cylicocyclus nassatus</name>
    <name type="common">Nematode worm</name>
    <dbReference type="NCBI Taxonomy" id="53992"/>
    <lineage>
        <taxon>Eukaryota</taxon>
        <taxon>Metazoa</taxon>
        <taxon>Ecdysozoa</taxon>
        <taxon>Nematoda</taxon>
        <taxon>Chromadorea</taxon>
        <taxon>Rhabditida</taxon>
        <taxon>Rhabditina</taxon>
        <taxon>Rhabditomorpha</taxon>
        <taxon>Strongyloidea</taxon>
        <taxon>Strongylidae</taxon>
        <taxon>Cylicocyclus</taxon>
    </lineage>
</organism>
<keyword evidence="3" id="KW-0560">Oxidoreductase</keyword>
<gene>
    <name evidence="5" type="ORF">CYNAS_LOCUS11547</name>
</gene>
<dbReference type="PROSITE" id="PS00062">
    <property type="entry name" value="ALDOKETO_REDUCTASE_2"/>
    <property type="match status" value="1"/>
</dbReference>
<sequence length="371" mass="42332">MKFNATNVAGGTKTLADGNQIPLLGLGTAEHTDQKDVSTMVEAALKAGYRLFDTAQIYKNERELGVAFAENLSKFGLKREDIFITTKVQIMDGKVSEWAEHSLKQSLDKLKTDYIDMFLIHAPRDRIVGKDEAYELNKKGRKELWQKLEEFKDRGVVKSIGVSNYEVYHLVELFEYAKQRPVMNQIEYSPYLTRPTLKHFCEMNKIFVQAFSSQCRDNNEIYSEGPVQKLAKKYDVAPQTILYAFGRNSGVGIIPRSGNPAHIGDNLHENCKLANKLRVVCSMFPSLCGFAPVFSFCREMLIPPLLFALLPMCMFGRSMASKFEKLKTVQCFEKCQRDPSYDKCMRLCLYPGLDLNLYYITCISFGKEIRC</sequence>
<name>A0AA36GWT4_CYLNA</name>
<accession>A0AA36GWT4</accession>
<comment type="similarity">
    <text evidence="1">Belongs to the aldo/keto reductase family.</text>
</comment>
<dbReference type="GO" id="GO:0016616">
    <property type="term" value="F:oxidoreductase activity, acting on the CH-OH group of donors, NAD or NADP as acceptor"/>
    <property type="evidence" value="ECO:0007669"/>
    <property type="project" value="UniProtKB-ARBA"/>
</dbReference>
<dbReference type="PANTHER" id="PTHR43827:SF3">
    <property type="entry name" value="NADP-DEPENDENT OXIDOREDUCTASE DOMAIN-CONTAINING PROTEIN"/>
    <property type="match status" value="1"/>
</dbReference>
<dbReference type="AlphaFoldDB" id="A0AA36GWT4"/>
<evidence type="ECO:0000256" key="3">
    <source>
        <dbReference type="ARBA" id="ARBA00023002"/>
    </source>
</evidence>
<dbReference type="InterPro" id="IPR018170">
    <property type="entry name" value="Aldo/ket_reductase_CS"/>
</dbReference>
<dbReference type="CDD" id="cd19071">
    <property type="entry name" value="AKR_AKR1-5-like"/>
    <property type="match status" value="1"/>
</dbReference>
<dbReference type="SUPFAM" id="SSF51430">
    <property type="entry name" value="NAD(P)-linked oxidoreductase"/>
    <property type="match status" value="1"/>
</dbReference>
<evidence type="ECO:0000259" key="4">
    <source>
        <dbReference type="Pfam" id="PF00248"/>
    </source>
</evidence>
<dbReference type="PROSITE" id="PS00798">
    <property type="entry name" value="ALDOKETO_REDUCTASE_1"/>
    <property type="match status" value="1"/>
</dbReference>
<proteinExistence type="inferred from homology"/>
<feature type="domain" description="NADP-dependent oxidoreductase" evidence="4">
    <location>
        <begin position="24"/>
        <end position="210"/>
    </location>
</feature>
<dbReference type="EMBL" id="CATQJL010000223">
    <property type="protein sequence ID" value="CAJ0599564.1"/>
    <property type="molecule type" value="Genomic_DNA"/>
</dbReference>
<comment type="caution">
    <text evidence="5">The sequence shown here is derived from an EMBL/GenBank/DDBJ whole genome shotgun (WGS) entry which is preliminary data.</text>
</comment>
<reference evidence="5" key="1">
    <citation type="submission" date="2023-07" db="EMBL/GenBank/DDBJ databases">
        <authorList>
            <consortium name="CYATHOMIX"/>
        </authorList>
    </citation>
    <scope>NUCLEOTIDE SEQUENCE</scope>
    <source>
        <strain evidence="5">N/A</strain>
    </source>
</reference>
<dbReference type="InterPro" id="IPR036812">
    <property type="entry name" value="NAD(P)_OxRdtase_dom_sf"/>
</dbReference>
<protein>
    <recommendedName>
        <fullName evidence="4">NADP-dependent oxidoreductase domain-containing protein</fullName>
    </recommendedName>
</protein>
<dbReference type="Pfam" id="PF00248">
    <property type="entry name" value="Aldo_ket_red"/>
    <property type="match status" value="1"/>
</dbReference>
<dbReference type="FunFam" id="3.20.20.100:FF:000002">
    <property type="entry name" value="2,5-diketo-D-gluconic acid reductase A"/>
    <property type="match status" value="1"/>
</dbReference>
<dbReference type="PANTHER" id="PTHR43827">
    <property type="entry name" value="2,5-DIKETO-D-GLUCONIC ACID REDUCTASE"/>
    <property type="match status" value="1"/>
</dbReference>
<keyword evidence="6" id="KW-1185">Reference proteome</keyword>
<evidence type="ECO:0000313" key="5">
    <source>
        <dbReference type="EMBL" id="CAJ0599564.1"/>
    </source>
</evidence>
<evidence type="ECO:0000313" key="6">
    <source>
        <dbReference type="Proteomes" id="UP001176961"/>
    </source>
</evidence>
<evidence type="ECO:0000256" key="2">
    <source>
        <dbReference type="ARBA" id="ARBA00022857"/>
    </source>
</evidence>
<dbReference type="PRINTS" id="PR00069">
    <property type="entry name" value="ALDKETRDTASE"/>
</dbReference>
<keyword evidence="2" id="KW-0521">NADP</keyword>
<evidence type="ECO:0000256" key="1">
    <source>
        <dbReference type="ARBA" id="ARBA00007905"/>
    </source>
</evidence>
<dbReference type="Proteomes" id="UP001176961">
    <property type="component" value="Unassembled WGS sequence"/>
</dbReference>
<dbReference type="InterPro" id="IPR020471">
    <property type="entry name" value="AKR"/>
</dbReference>
<dbReference type="Gene3D" id="3.20.20.100">
    <property type="entry name" value="NADP-dependent oxidoreductase domain"/>
    <property type="match status" value="1"/>
</dbReference>